<feature type="region of interest" description="Disordered" evidence="1">
    <location>
        <begin position="421"/>
        <end position="447"/>
    </location>
</feature>
<feature type="region of interest" description="Disordered" evidence="1">
    <location>
        <begin position="196"/>
        <end position="244"/>
    </location>
</feature>
<dbReference type="PATRIC" id="fig|1286094.4.peg.2363"/>
<dbReference type="Proteomes" id="UP000014629">
    <property type="component" value="Unassembled WGS sequence"/>
</dbReference>
<name>S3ZLZ7_9ACTN</name>
<keyword evidence="3" id="KW-1185">Reference proteome</keyword>
<feature type="region of interest" description="Disordered" evidence="1">
    <location>
        <begin position="738"/>
        <end position="763"/>
    </location>
</feature>
<evidence type="ECO:0000313" key="3">
    <source>
        <dbReference type="Proteomes" id="UP000014629"/>
    </source>
</evidence>
<feature type="region of interest" description="Disordered" evidence="1">
    <location>
        <begin position="389"/>
        <end position="409"/>
    </location>
</feature>
<feature type="compositionally biased region" description="Basic and acidic residues" evidence="1">
    <location>
        <begin position="432"/>
        <end position="447"/>
    </location>
</feature>
<protein>
    <submittedName>
        <fullName evidence="2">Putative Linear gramicidin synthase subunit C</fullName>
    </submittedName>
</protein>
<comment type="caution">
    <text evidence="2">The sequence shown here is derived from an EMBL/GenBank/DDBJ whole genome shotgun (WGS) entry which is preliminary data.</text>
</comment>
<organism evidence="2 3">
    <name type="scientific">Streptomyces aurantiacus JA 4570</name>
    <dbReference type="NCBI Taxonomy" id="1286094"/>
    <lineage>
        <taxon>Bacteria</taxon>
        <taxon>Bacillati</taxon>
        <taxon>Actinomycetota</taxon>
        <taxon>Actinomycetes</taxon>
        <taxon>Kitasatosporales</taxon>
        <taxon>Streptomycetaceae</taxon>
        <taxon>Streptomyces</taxon>
        <taxon>Streptomyces aurantiacus group</taxon>
    </lineage>
</organism>
<feature type="region of interest" description="Disordered" evidence="1">
    <location>
        <begin position="1"/>
        <end position="21"/>
    </location>
</feature>
<dbReference type="AlphaFoldDB" id="S3ZLZ7"/>
<reference evidence="2 3" key="1">
    <citation type="submission" date="2013-02" db="EMBL/GenBank/DDBJ databases">
        <title>Draft Genome Sequence of Streptomyces aurantiacus, Which Produces Setomimycin.</title>
        <authorList>
            <person name="Gruening B.A."/>
            <person name="Praeg A."/>
            <person name="Erxleben A."/>
            <person name="Guenther S."/>
            <person name="Mueller M."/>
        </authorList>
    </citation>
    <scope>NUCLEOTIDE SEQUENCE [LARGE SCALE GENOMIC DNA]</scope>
    <source>
        <strain evidence="2 3">JA 4570</strain>
    </source>
</reference>
<sequence>MPAQDEEVVVDADRVQAEDLGEDEGEALLQRGPRSAAHRPCHGARLGQGLAVHLAVRGQRQALQRDQGSGHHVVRKLARGMLAHQVHIRQFTAGHRHDVADQPFAAAVLAEHHGRVADHGRAAQRGLDLTQFDPVPAQLHLVVHAADVVEHPVRVPAGEVAGAVHPLARGVEGGGHEPGGGEAGPVQIAAGKTAADVDLPGHPGRHRAQRGVQQIHPVRRQRPSDRGAFGPVQRAGAGGGEHGLGRAVAVEHPDAVRPARHDLLLARLTGDHHRQVGRQGAALGQRRGDRGRKRQQIDPLLGDQVDQRGSGQPAQLVGQHQRAAAEQRHRPLPDRGVEAGRSELQHPGVRDDVEPCDQVEDHLGEPQVVHHDALGPPGRAGRVDHVRGIGGQQRPGALGVGRIARGAGGHPRRAVRIVDQDHLGPAGGQRAADVHGGHDHGRPGVLEHERDPVGRVLRVDREVGGTCLLRREHRHQEFGGARQHQRDDRVRARTARDQLVRHPVGPRVQFGVVHRAAAPAQCRCVGRGGDPFGEQRRHVAHPAFGEGTRPRADDVGTLVGGERVQRPQRPLRVVHHGGQQSGQPLPDPLGAVRREQVRPVGQLQPEPGARMHQQGHRVLAGELGPDVVHGQARHDRTQLRQVRRIVLDGHGRVKESADPGQPLDVAQAQVLVVGQGQLLVLQAGGDVGERPVGVEPHRYRQGVHEHADHLVHTGQIGRAAGLHAAEHHVPAAGELADEDRPAGVHHGGEREATAAREPGDRIGQVRRQIEEEMLGPHRRDLLAVGRDQRPLGHVRHRRPPRPLRARDVALAQPAQVVLVRPGFGGSGRAVPVGAQQLAQHDGGGPAVRHDVVERPQQPVPVGAEADQREPHGRGSRQVDAAVPVGGREVGELRLGGAAQVDVRPGKLDRLGDDLQLLAGRAVAEAAAQVDVALQQARGGGAQPVLIQRPGQVRVHLDVVDVQFVLVQARVEQHALLQR</sequence>
<dbReference type="AntiFam" id="ANF00178">
    <property type="entry name" value="Shadow ORF (opposite dhbF)"/>
</dbReference>
<evidence type="ECO:0000313" key="2">
    <source>
        <dbReference type="EMBL" id="EPH44536.1"/>
    </source>
</evidence>
<feature type="compositionally biased region" description="Basic and acidic residues" evidence="1">
    <location>
        <begin position="323"/>
        <end position="351"/>
    </location>
</feature>
<dbReference type="EMBL" id="AOPZ01000087">
    <property type="protein sequence ID" value="EPH44536.1"/>
    <property type="molecule type" value="Genomic_DNA"/>
</dbReference>
<feature type="compositionally biased region" description="Basic and acidic residues" evidence="1">
    <location>
        <begin position="738"/>
        <end position="760"/>
    </location>
</feature>
<gene>
    <name evidence="2" type="ORF">STRAU_2390</name>
</gene>
<feature type="region of interest" description="Disordered" evidence="1">
    <location>
        <begin position="270"/>
        <end position="351"/>
    </location>
</feature>
<evidence type="ECO:0000256" key="1">
    <source>
        <dbReference type="SAM" id="MobiDB-lite"/>
    </source>
</evidence>
<feature type="compositionally biased region" description="Acidic residues" evidence="1">
    <location>
        <begin position="1"/>
        <end position="10"/>
    </location>
</feature>
<proteinExistence type="predicted"/>
<accession>S3ZLZ7</accession>